<dbReference type="Gene3D" id="2.60.40.10">
    <property type="entry name" value="Immunoglobulins"/>
    <property type="match status" value="2"/>
</dbReference>
<feature type="region of interest" description="Disordered" evidence="1">
    <location>
        <begin position="213"/>
        <end position="233"/>
    </location>
</feature>
<dbReference type="InterPro" id="IPR022409">
    <property type="entry name" value="PKD/Chitinase_dom"/>
</dbReference>
<organism evidence="4 5">
    <name type="scientific">Ilyomonas limi</name>
    <dbReference type="NCBI Taxonomy" id="2575867"/>
    <lineage>
        <taxon>Bacteria</taxon>
        <taxon>Pseudomonadati</taxon>
        <taxon>Bacteroidota</taxon>
        <taxon>Chitinophagia</taxon>
        <taxon>Chitinophagales</taxon>
        <taxon>Chitinophagaceae</taxon>
        <taxon>Ilyomonas</taxon>
    </lineage>
</organism>
<evidence type="ECO:0000256" key="2">
    <source>
        <dbReference type="SAM" id="SignalP"/>
    </source>
</evidence>
<evidence type="ECO:0000313" key="4">
    <source>
        <dbReference type="EMBL" id="TKK68497.1"/>
    </source>
</evidence>
<dbReference type="InterPro" id="IPR026341">
    <property type="entry name" value="T9SS_type_B"/>
</dbReference>
<dbReference type="SMART" id="SM00089">
    <property type="entry name" value="PKD"/>
    <property type="match status" value="2"/>
</dbReference>
<dbReference type="Proteomes" id="UP000305848">
    <property type="component" value="Unassembled WGS sequence"/>
</dbReference>
<protein>
    <submittedName>
        <fullName evidence="4">T9SS type B sorting domain-containing protein</fullName>
    </submittedName>
</protein>
<accession>A0A4U3L4L1</accession>
<feature type="chain" id="PRO_5020991512" evidence="2">
    <location>
        <begin position="21"/>
        <end position="877"/>
    </location>
</feature>
<dbReference type="RefSeq" id="WP_137261685.1">
    <property type="nucleotide sequence ID" value="NZ_SZQL01000007.1"/>
</dbReference>
<comment type="caution">
    <text evidence="4">The sequence shown here is derived from an EMBL/GenBank/DDBJ whole genome shotgun (WGS) entry which is preliminary data.</text>
</comment>
<dbReference type="Pfam" id="PF13585">
    <property type="entry name" value="CHU_C"/>
    <property type="match status" value="1"/>
</dbReference>
<dbReference type="AlphaFoldDB" id="A0A4U3L4L1"/>
<sequence>MYRRILLCLILLCVCATTYARHGKGGYLIYQYLGKGSTPGTSQYKITVLHYVNCLELQFETGFVYIGVFDAVSNAYMQTITINSPVRQEVTKQTFNACINTPPPVCFYQFTYITTVELKDNNAGYILSEQECCRAQSIVNVLNSGLTGSTNTNTIPGVINGVEYRNNSSPIPALKDTAVICHNSYFQIDFGSTDPDGDELTYTFCAAEGGATIQNRQPNPPAPPPYQSIDYAPGYSGSSPLGSGVTIDSKTGLISGIAPGTTGQYVIAVCINELRNGVQIGNTKKEVLVTVADCNLTAANLKPEYINCDSFAMRFENESLSSNVASYVWDFGVPNETSDVSDLPTPTYIYKQAGTYTVKLKVTNEAGCADSSSTIVKVYPGFKPAFDVSGSCYQSPFIFTDKTYAAYGVENSWTWNFDDASSTNNISSAQNPTHLFSAPKTATITFNVTTSVGCSGTTSKTVLASDKPEIKLPFTDTLICNGDRLPLNVEATGDTYTWIPAYNISNTSIVNPVVHPADTTVYTITVKDQSCIGSANVKVNVLDSITVQLPADTAICTTDSLTFHPVSDALAYTWTESGNNQTLNSANIKNPSAGPLQNTTYFVTARLGHCQDRTQTKVLLSPYPAGNAGSDTTICFGSIAQLHGSTTAAYFTWFPAGSLLNTNTLQPTAGPETTTAYLFTVKDTFYCPKSTTDTVIVNVIAPVQVNAGNDTSVVVNQPLQLHVISNENITAYTWSPSTWLNNATSPSPVATMVSPYTDAITYTVTATTTQGCTGTDSLKIFIYTTLPDLYVPTAFTPNSDGLNDIFKPSLAGIKQLKFFRIFDRRGQLLYETQQAGNGWDGTFKGMKQPAGTYVFTARAMDYLGKTLEKKGTVVLIR</sequence>
<dbReference type="Pfam" id="PF18911">
    <property type="entry name" value="PKD_4"/>
    <property type="match status" value="1"/>
</dbReference>
<proteinExistence type="predicted"/>
<evidence type="ECO:0000256" key="1">
    <source>
        <dbReference type="SAM" id="MobiDB-lite"/>
    </source>
</evidence>
<dbReference type="EMBL" id="SZQL01000007">
    <property type="protein sequence ID" value="TKK68497.1"/>
    <property type="molecule type" value="Genomic_DNA"/>
</dbReference>
<dbReference type="InterPro" id="IPR035986">
    <property type="entry name" value="PKD_dom_sf"/>
</dbReference>
<dbReference type="InterPro" id="IPR013783">
    <property type="entry name" value="Ig-like_fold"/>
</dbReference>
<feature type="signal peptide" evidence="2">
    <location>
        <begin position="1"/>
        <end position="20"/>
    </location>
</feature>
<evidence type="ECO:0000313" key="5">
    <source>
        <dbReference type="Proteomes" id="UP000305848"/>
    </source>
</evidence>
<dbReference type="SUPFAM" id="SSF49299">
    <property type="entry name" value="PKD domain"/>
    <property type="match status" value="2"/>
</dbReference>
<dbReference type="CDD" id="cd00146">
    <property type="entry name" value="PKD"/>
    <property type="match status" value="2"/>
</dbReference>
<keyword evidence="2" id="KW-0732">Signal</keyword>
<feature type="domain" description="PKD" evidence="3">
    <location>
        <begin position="313"/>
        <end position="378"/>
    </location>
</feature>
<feature type="domain" description="PKD" evidence="3">
    <location>
        <begin position="408"/>
        <end position="462"/>
    </location>
</feature>
<dbReference type="NCBIfam" id="TIGR04131">
    <property type="entry name" value="Bac_Flav_CTERM"/>
    <property type="match status" value="1"/>
</dbReference>
<evidence type="ECO:0000259" key="3">
    <source>
        <dbReference type="PROSITE" id="PS50093"/>
    </source>
</evidence>
<dbReference type="PROSITE" id="PS50093">
    <property type="entry name" value="PKD"/>
    <property type="match status" value="2"/>
</dbReference>
<gene>
    <name evidence="4" type="ORF">FC093_10255</name>
</gene>
<dbReference type="OrthoDB" id="1490014at2"/>
<dbReference type="InterPro" id="IPR000601">
    <property type="entry name" value="PKD_dom"/>
</dbReference>
<reference evidence="4 5" key="1">
    <citation type="submission" date="2019-05" db="EMBL/GenBank/DDBJ databases">
        <title>Panacibacter sp. strain 17mud1-8 Genome sequencing and assembly.</title>
        <authorList>
            <person name="Chhetri G."/>
        </authorList>
    </citation>
    <scope>NUCLEOTIDE SEQUENCE [LARGE SCALE GENOMIC DNA]</scope>
    <source>
        <strain evidence="4 5">17mud1-8</strain>
    </source>
</reference>
<keyword evidence="5" id="KW-1185">Reference proteome</keyword>
<name>A0A4U3L4L1_9BACT</name>